<comment type="similarity">
    <text evidence="1">Belongs to the plant LTP family.</text>
</comment>
<keyword evidence="3" id="KW-1015">Disulfide bond</keyword>
<organism evidence="8 9">
    <name type="scientific">Dendrobium thyrsiflorum</name>
    <name type="common">Pinecone-like raceme dendrobium</name>
    <name type="synonym">Orchid</name>
    <dbReference type="NCBI Taxonomy" id="117978"/>
    <lineage>
        <taxon>Eukaryota</taxon>
        <taxon>Viridiplantae</taxon>
        <taxon>Streptophyta</taxon>
        <taxon>Embryophyta</taxon>
        <taxon>Tracheophyta</taxon>
        <taxon>Spermatophyta</taxon>
        <taxon>Magnoliopsida</taxon>
        <taxon>Liliopsida</taxon>
        <taxon>Asparagales</taxon>
        <taxon>Orchidaceae</taxon>
        <taxon>Epidendroideae</taxon>
        <taxon>Malaxideae</taxon>
        <taxon>Dendrobiinae</taxon>
        <taxon>Dendrobium</taxon>
    </lineage>
</organism>
<feature type="region of interest" description="Disordered" evidence="5">
    <location>
        <begin position="112"/>
        <end position="136"/>
    </location>
</feature>
<evidence type="ECO:0000256" key="3">
    <source>
        <dbReference type="ARBA" id="ARBA00023157"/>
    </source>
</evidence>
<dbReference type="AlphaFoldDB" id="A0ABD0UKG7"/>
<keyword evidence="4" id="KW-0325">Glycoprotein</keyword>
<gene>
    <name evidence="8" type="ORF">M5K25_016575</name>
</gene>
<dbReference type="Pfam" id="PF14368">
    <property type="entry name" value="LTP_2"/>
    <property type="match status" value="1"/>
</dbReference>
<dbReference type="InterPro" id="IPR043325">
    <property type="entry name" value="LTSS"/>
</dbReference>
<name>A0ABD0UKG7_DENTH</name>
<evidence type="ECO:0000256" key="4">
    <source>
        <dbReference type="ARBA" id="ARBA00023180"/>
    </source>
</evidence>
<dbReference type="Gene3D" id="1.10.110.10">
    <property type="entry name" value="Plant lipid-transfer and hydrophobic proteins"/>
    <property type="match status" value="1"/>
</dbReference>
<dbReference type="PANTHER" id="PTHR33044">
    <property type="entry name" value="BIFUNCTIONAL INHIBITOR/LIPID-TRANSFER PROTEIN/SEED STORAGE 2S ALBUMIN SUPERFAMILY PROTEIN-RELATED"/>
    <property type="match status" value="1"/>
</dbReference>
<dbReference type="CDD" id="cd00010">
    <property type="entry name" value="AAI_LTSS"/>
    <property type="match status" value="1"/>
</dbReference>
<dbReference type="Proteomes" id="UP001552299">
    <property type="component" value="Unassembled WGS sequence"/>
</dbReference>
<proteinExistence type="inferred from homology"/>
<dbReference type="InterPro" id="IPR016140">
    <property type="entry name" value="Bifunc_inhib/LTP/seed_store"/>
</dbReference>
<keyword evidence="9" id="KW-1185">Reference proteome</keyword>
<dbReference type="SUPFAM" id="SSF47699">
    <property type="entry name" value="Bifunctional inhibitor/lipid-transfer protein/seed storage 2S albumin"/>
    <property type="match status" value="1"/>
</dbReference>
<evidence type="ECO:0000256" key="2">
    <source>
        <dbReference type="ARBA" id="ARBA00022729"/>
    </source>
</evidence>
<comment type="caution">
    <text evidence="8">The sequence shown here is derived from an EMBL/GenBank/DDBJ whole genome shotgun (WGS) entry which is preliminary data.</text>
</comment>
<sequence>MGVLAAKKSAVTVALLAAAILAMMAANAEAQVTQFTCASKLIPCRNYLNSTNPPEECCKPLKDAVTNDLTCLCDIFKNPGILKDLGVDINRALKLPFNCGITNSSDGLCKSTAAESPSGNPGPPGTPATPGNGSNGANGSMRVGLLGMSGLFLIWWSILA</sequence>
<feature type="chain" id="PRO_5044890530" description="Bifunctional inhibitor/plant lipid transfer protein/seed storage helical domain-containing protein" evidence="6">
    <location>
        <begin position="31"/>
        <end position="160"/>
    </location>
</feature>
<accession>A0ABD0UKG7</accession>
<evidence type="ECO:0000313" key="8">
    <source>
        <dbReference type="EMBL" id="KAL0913140.1"/>
    </source>
</evidence>
<evidence type="ECO:0000256" key="6">
    <source>
        <dbReference type="SAM" id="SignalP"/>
    </source>
</evidence>
<reference evidence="8 9" key="1">
    <citation type="journal article" date="2024" name="Plant Biotechnol. J.">
        <title>Dendrobium thyrsiflorum genome and its molecular insights into genes involved in important horticultural traits.</title>
        <authorList>
            <person name="Chen B."/>
            <person name="Wang J.Y."/>
            <person name="Zheng P.J."/>
            <person name="Li K.L."/>
            <person name="Liang Y.M."/>
            <person name="Chen X.F."/>
            <person name="Zhang C."/>
            <person name="Zhao X."/>
            <person name="He X."/>
            <person name="Zhang G.Q."/>
            <person name="Liu Z.J."/>
            <person name="Xu Q."/>
        </authorList>
    </citation>
    <scope>NUCLEOTIDE SEQUENCE [LARGE SCALE GENOMIC DNA]</scope>
    <source>
        <strain evidence="8">GZMU011</strain>
    </source>
</reference>
<protein>
    <recommendedName>
        <fullName evidence="7">Bifunctional inhibitor/plant lipid transfer protein/seed storage helical domain-containing protein</fullName>
    </recommendedName>
</protein>
<dbReference type="EMBL" id="JANQDX010000013">
    <property type="protein sequence ID" value="KAL0913140.1"/>
    <property type="molecule type" value="Genomic_DNA"/>
</dbReference>
<evidence type="ECO:0000313" key="9">
    <source>
        <dbReference type="Proteomes" id="UP001552299"/>
    </source>
</evidence>
<keyword evidence="2 6" id="KW-0732">Signal</keyword>
<feature type="domain" description="Bifunctional inhibitor/plant lipid transfer protein/seed storage helical" evidence="7">
    <location>
        <begin position="18"/>
        <end position="109"/>
    </location>
</feature>
<evidence type="ECO:0000256" key="5">
    <source>
        <dbReference type="SAM" id="MobiDB-lite"/>
    </source>
</evidence>
<evidence type="ECO:0000256" key="1">
    <source>
        <dbReference type="ARBA" id="ARBA00009748"/>
    </source>
</evidence>
<feature type="signal peptide" evidence="6">
    <location>
        <begin position="1"/>
        <end position="30"/>
    </location>
</feature>
<dbReference type="InterPro" id="IPR036312">
    <property type="entry name" value="Bifun_inhib/LTP/seed_sf"/>
</dbReference>
<evidence type="ECO:0000259" key="7">
    <source>
        <dbReference type="Pfam" id="PF14368"/>
    </source>
</evidence>